<comment type="caution">
    <text evidence="1">The sequence shown here is derived from an EMBL/GenBank/DDBJ whole genome shotgun (WGS) entry which is preliminary data.</text>
</comment>
<reference evidence="1" key="1">
    <citation type="submission" date="2023-06" db="EMBL/GenBank/DDBJ databases">
        <title>Cytophagales bacterium Strain LB-30, isolated from soil.</title>
        <authorList>
            <person name="Liu B."/>
        </authorList>
    </citation>
    <scope>NUCLEOTIDE SEQUENCE</scope>
    <source>
        <strain evidence="1">LB-30</strain>
    </source>
</reference>
<keyword evidence="2" id="KW-1185">Reference proteome</keyword>
<proteinExistence type="predicted"/>
<sequence length="184" mass="21596">MDTSPLSDSAAEQLFETLFTDQEGDTFKVADQLATCTQPWVREKLLTLLSDERYDIQYLAARAISRMPTRQEVLPQIFEAIHAHQNQGRNGAMVEILEEFDLSDHFVDILRLYLFGGFKVLQIAKELLDFTEFDITPRVIKKAEKHWKHYQNNSPRNDEYEMKRREVEQIFTDLKAMFTEGEME</sequence>
<accession>A0ABT8F0X9</accession>
<evidence type="ECO:0000313" key="1">
    <source>
        <dbReference type="EMBL" id="MDN4163999.1"/>
    </source>
</evidence>
<organism evidence="1 2">
    <name type="scientific">Shiella aurantiaca</name>
    <dbReference type="NCBI Taxonomy" id="3058365"/>
    <lineage>
        <taxon>Bacteria</taxon>
        <taxon>Pseudomonadati</taxon>
        <taxon>Bacteroidota</taxon>
        <taxon>Cytophagia</taxon>
        <taxon>Cytophagales</taxon>
        <taxon>Shiellaceae</taxon>
        <taxon>Shiella</taxon>
    </lineage>
</organism>
<protein>
    <submittedName>
        <fullName evidence="1">HEAT repeat domain-containing protein</fullName>
    </submittedName>
</protein>
<dbReference type="RefSeq" id="WP_320002528.1">
    <property type="nucleotide sequence ID" value="NZ_JAUHJS010000001.1"/>
</dbReference>
<evidence type="ECO:0000313" key="2">
    <source>
        <dbReference type="Proteomes" id="UP001168552"/>
    </source>
</evidence>
<gene>
    <name evidence="1" type="ORF">QWY31_00720</name>
</gene>
<dbReference type="Proteomes" id="UP001168552">
    <property type="component" value="Unassembled WGS sequence"/>
</dbReference>
<dbReference type="EMBL" id="JAUHJS010000001">
    <property type="protein sequence ID" value="MDN4163999.1"/>
    <property type="molecule type" value="Genomic_DNA"/>
</dbReference>
<name>A0ABT8F0X9_9BACT</name>